<feature type="chain" id="PRO_5025550394" evidence="3">
    <location>
        <begin position="18"/>
        <end position="161"/>
    </location>
</feature>
<dbReference type="Gene3D" id="3.40.30.10">
    <property type="entry name" value="Glutaredoxin"/>
    <property type="match status" value="1"/>
</dbReference>
<evidence type="ECO:0000256" key="1">
    <source>
        <dbReference type="ARBA" id="ARBA00022729"/>
    </source>
</evidence>
<dbReference type="PANTHER" id="PTHR15337:SF5">
    <property type="entry name" value="ANTERIOR GRADIENT PROTEIN 3"/>
    <property type="match status" value="1"/>
</dbReference>
<dbReference type="GO" id="GO:0005783">
    <property type="term" value="C:endoplasmic reticulum"/>
    <property type="evidence" value="ECO:0007669"/>
    <property type="project" value="TreeGrafter"/>
</dbReference>
<gene>
    <name evidence="4" type="primary">LOC115412120</name>
</gene>
<evidence type="ECO:0000313" key="4">
    <source>
        <dbReference type="Ensembl" id="ENSSORP00005026760.1"/>
    </source>
</evidence>
<dbReference type="Pfam" id="PF13899">
    <property type="entry name" value="Thioredoxin_7"/>
    <property type="match status" value="1"/>
</dbReference>
<dbReference type="InterPro" id="IPR051099">
    <property type="entry name" value="AGR/TXD"/>
</dbReference>
<proteinExistence type="inferred from homology"/>
<evidence type="ECO:0000256" key="2">
    <source>
        <dbReference type="ARBA" id="ARBA00038124"/>
    </source>
</evidence>
<sequence>MMLRWLLFAVFFVFCAGAGEQKAKQTKNMSRGWGNSISWVKSYEEALSKMVKSNKPLMVIHHREECPYCQDLKKVFVAEKSIQTMAKEDFIMLNLVEETSDPNMAPDGYYVPRIIFVDPSKTVRADISGIHPENLYTYSPADIQSLVNNMKKAKSLIHTEL</sequence>
<reference evidence="4" key="3">
    <citation type="submission" date="2025-09" db="UniProtKB">
        <authorList>
            <consortium name="Ensembl"/>
        </authorList>
    </citation>
    <scope>IDENTIFICATION</scope>
</reference>
<dbReference type="RefSeq" id="XP_029980288.1">
    <property type="nucleotide sequence ID" value="XM_030124428.1"/>
</dbReference>
<comment type="similarity">
    <text evidence="2">Belongs to the AGR family.</text>
</comment>
<dbReference type="SUPFAM" id="SSF52833">
    <property type="entry name" value="Thioredoxin-like"/>
    <property type="match status" value="1"/>
</dbReference>
<keyword evidence="1 3" id="KW-0732">Signal</keyword>
<dbReference type="FunFam" id="3.40.30.10:FF:000036">
    <property type="entry name" value="anterior gradient protein 2 homolog"/>
    <property type="match status" value="1"/>
</dbReference>
<reference evidence="4" key="1">
    <citation type="submission" date="2019-06" db="EMBL/GenBank/DDBJ databases">
        <authorList>
            <consortium name="Wellcome Sanger Institute Data Sharing"/>
        </authorList>
    </citation>
    <scope>NUCLEOTIDE SEQUENCE [LARGE SCALE GENOMIC DNA]</scope>
</reference>
<dbReference type="Ensembl" id="ENSSORT00005027542.1">
    <property type="protein sequence ID" value="ENSSORP00005026760.1"/>
    <property type="gene ID" value="ENSSORG00005012818.1"/>
</dbReference>
<dbReference type="GeneID" id="115412120"/>
<evidence type="ECO:0000256" key="3">
    <source>
        <dbReference type="SAM" id="SignalP"/>
    </source>
</evidence>
<dbReference type="OrthoDB" id="262308at2759"/>
<organism evidence="4 5">
    <name type="scientific">Sphaeramia orbicularis</name>
    <name type="common">orbiculate cardinalfish</name>
    <dbReference type="NCBI Taxonomy" id="375764"/>
    <lineage>
        <taxon>Eukaryota</taxon>
        <taxon>Metazoa</taxon>
        <taxon>Chordata</taxon>
        <taxon>Craniata</taxon>
        <taxon>Vertebrata</taxon>
        <taxon>Euteleostomi</taxon>
        <taxon>Actinopterygii</taxon>
        <taxon>Neopterygii</taxon>
        <taxon>Teleostei</taxon>
        <taxon>Neoteleostei</taxon>
        <taxon>Acanthomorphata</taxon>
        <taxon>Gobiaria</taxon>
        <taxon>Kurtiformes</taxon>
        <taxon>Apogonoidei</taxon>
        <taxon>Apogonidae</taxon>
        <taxon>Apogoninae</taxon>
        <taxon>Sphaeramia</taxon>
    </lineage>
</organism>
<evidence type="ECO:0000313" key="5">
    <source>
        <dbReference type="Proteomes" id="UP000472271"/>
    </source>
</evidence>
<reference evidence="4" key="2">
    <citation type="submission" date="2025-08" db="UniProtKB">
        <authorList>
            <consortium name="Ensembl"/>
        </authorList>
    </citation>
    <scope>IDENTIFICATION</scope>
</reference>
<dbReference type="Proteomes" id="UP000472271">
    <property type="component" value="Chromosome 21"/>
</dbReference>
<feature type="signal peptide" evidence="3">
    <location>
        <begin position="1"/>
        <end position="17"/>
    </location>
</feature>
<dbReference type="RefSeq" id="XP_029980289.1">
    <property type="nucleotide sequence ID" value="XM_030124429.1"/>
</dbReference>
<dbReference type="InterPro" id="IPR036249">
    <property type="entry name" value="Thioredoxin-like_sf"/>
</dbReference>
<protein>
    <submittedName>
        <fullName evidence="4">Anterior gradient protein 3-like</fullName>
    </submittedName>
</protein>
<name>A0A673AB04_9TELE</name>
<dbReference type="AlphaFoldDB" id="A0A673AB04"/>
<dbReference type="PANTHER" id="PTHR15337">
    <property type="entry name" value="ANTERIOR GRADIENT PROTEIN-RELATED"/>
    <property type="match status" value="1"/>
</dbReference>
<keyword evidence="5" id="KW-1185">Reference proteome</keyword>
<dbReference type="InParanoid" id="A0A673AB04"/>
<accession>A0A673AB04</accession>